<proteinExistence type="predicted"/>
<feature type="signal peptide" evidence="6">
    <location>
        <begin position="1"/>
        <end position="24"/>
    </location>
</feature>
<feature type="chain" id="PRO_5038791250" evidence="6">
    <location>
        <begin position="25"/>
        <end position="309"/>
    </location>
</feature>
<reference evidence="8" key="1">
    <citation type="journal article" date="2010" name="Antimicrob. Agents Chemother.">
        <title>Origin and Molecular Evolution of the Determinant of Methicillin Resistance in Staphylococci.</title>
        <authorList>
            <person name="Tsubakishita S."/>
            <person name="Kuwahara-Arai K."/>
            <person name="Sasaki T."/>
            <person name="Hiramatsu K."/>
        </authorList>
    </citation>
    <scope>NUCLEOTIDE SEQUENCE</scope>
    <source>
        <strain evidence="8">ATCC 29070</strain>
    </source>
</reference>
<feature type="domain" description="ABC-type glycine betaine transport system substrate-binding" evidence="7">
    <location>
        <begin position="50"/>
        <end position="293"/>
    </location>
</feature>
<keyword evidence="6" id="KW-0732">Signal</keyword>
<dbReference type="GO" id="GO:0005275">
    <property type="term" value="F:amine transmembrane transporter activity"/>
    <property type="evidence" value="ECO:0007669"/>
    <property type="project" value="TreeGrafter"/>
</dbReference>
<sequence>MFKNSKFKIIGLVTTLMIAMILSACGSGSSEENSSTDLGGKEIEIPYKGDNSAARSLVIAEVLKDVGYDVVTTPVPASGPLYSATSENSNSFNAAGIFPSTDKSYLNKYDNLEVYDDKNIIDEANVSLAVPKYMKDVDSIDDLKNDNDLGKSVDWTITGTDNRNGVMKETNEALKDNDFSDWKLDKSSDEEMLKTIQEKYKKQQPIIFTGTQPHWIFEEMDFKMLDDPDKIYGSGKEHVNLVFNKNFKNNHPAAYKIATRIANDWNEDDEKELSKKIYVDNEDPQKVAEDYVNNHESKKDKWTEGIKEN</sequence>
<evidence type="ECO:0000256" key="4">
    <source>
        <dbReference type="ARBA" id="ARBA00023136"/>
    </source>
</evidence>
<dbReference type="GO" id="GO:0015226">
    <property type="term" value="F:carnitine transmembrane transporter activity"/>
    <property type="evidence" value="ECO:0007669"/>
    <property type="project" value="TreeGrafter"/>
</dbReference>
<dbReference type="Gene3D" id="3.40.190.100">
    <property type="entry name" value="Glycine betaine-binding periplasmic protein, domain 2"/>
    <property type="match status" value="1"/>
</dbReference>
<evidence type="ECO:0000313" key="8">
    <source>
        <dbReference type="EMBL" id="BAJ14776.1"/>
    </source>
</evidence>
<keyword evidence="3" id="KW-1003">Cell membrane</keyword>
<dbReference type="PROSITE" id="PS51257">
    <property type="entry name" value="PROKAR_LIPOPROTEIN"/>
    <property type="match status" value="1"/>
</dbReference>
<dbReference type="PANTHER" id="PTHR47737">
    <property type="entry name" value="GLYCINE BETAINE/PROLINE BETAINE TRANSPORT SYSTEM PERMEASE PROTEIN PROW"/>
    <property type="match status" value="1"/>
</dbReference>
<evidence type="ECO:0000256" key="6">
    <source>
        <dbReference type="SAM" id="SignalP"/>
    </source>
</evidence>
<dbReference type="GO" id="GO:0031460">
    <property type="term" value="P:glycine betaine transport"/>
    <property type="evidence" value="ECO:0007669"/>
    <property type="project" value="TreeGrafter"/>
</dbReference>
<dbReference type="Gene3D" id="3.40.190.10">
    <property type="entry name" value="Periplasmic binding protein-like II"/>
    <property type="match status" value="1"/>
</dbReference>
<keyword evidence="2" id="KW-0813">Transport</keyword>
<keyword evidence="4" id="KW-0472">Membrane</keyword>
<comment type="subcellular location">
    <subcellularLocation>
        <location evidence="1">Cell membrane</location>
    </subcellularLocation>
</comment>
<evidence type="ECO:0000256" key="1">
    <source>
        <dbReference type="ARBA" id="ARBA00004236"/>
    </source>
</evidence>
<protein>
    <submittedName>
        <fullName evidence="8">Putative periplasmic component of ABC-type proline glycine betaine transport system</fullName>
    </submittedName>
</protein>
<evidence type="ECO:0000256" key="5">
    <source>
        <dbReference type="SAM" id="MobiDB-lite"/>
    </source>
</evidence>
<dbReference type="PANTHER" id="PTHR47737:SF1">
    <property type="entry name" value="GLYCINE BETAINE_PROLINE BETAINE TRANSPORT SYSTEM PERMEASE PROTEIN PROW"/>
    <property type="match status" value="1"/>
</dbReference>
<organism evidence="8">
    <name type="scientific">Mammaliicoccus lentus</name>
    <name type="common">Staphylococcus lentus</name>
    <dbReference type="NCBI Taxonomy" id="42858"/>
    <lineage>
        <taxon>Bacteria</taxon>
        <taxon>Bacillati</taxon>
        <taxon>Bacillota</taxon>
        <taxon>Bacilli</taxon>
        <taxon>Bacillales</taxon>
        <taxon>Staphylococcaceae</taxon>
        <taxon>Mammaliicoccus</taxon>
    </lineage>
</organism>
<evidence type="ECO:0000256" key="3">
    <source>
        <dbReference type="ARBA" id="ARBA00022475"/>
    </source>
</evidence>
<evidence type="ECO:0000256" key="2">
    <source>
        <dbReference type="ARBA" id="ARBA00022448"/>
    </source>
</evidence>
<dbReference type="AlphaFoldDB" id="E0D4U6"/>
<dbReference type="RefSeq" id="WP_370686875.1">
    <property type="nucleotide sequence ID" value="NZ_CABIVY010000003.1"/>
</dbReference>
<dbReference type="GO" id="GO:0043190">
    <property type="term" value="C:ATP-binding cassette (ABC) transporter complex"/>
    <property type="evidence" value="ECO:0007669"/>
    <property type="project" value="InterPro"/>
</dbReference>
<dbReference type="Pfam" id="PF04069">
    <property type="entry name" value="OpuAC"/>
    <property type="match status" value="1"/>
</dbReference>
<dbReference type="EMBL" id="AB546859">
    <property type="protein sequence ID" value="BAJ14776.1"/>
    <property type="molecule type" value="Genomic_DNA"/>
</dbReference>
<feature type="region of interest" description="Disordered" evidence="5">
    <location>
        <begin position="287"/>
        <end position="309"/>
    </location>
</feature>
<dbReference type="GO" id="GO:0015871">
    <property type="term" value="P:choline transport"/>
    <property type="evidence" value="ECO:0007669"/>
    <property type="project" value="TreeGrafter"/>
</dbReference>
<dbReference type="InterPro" id="IPR007210">
    <property type="entry name" value="ABC_Gly_betaine_transp_sub-bd"/>
</dbReference>
<name>E0D4U6_MAMLE</name>
<evidence type="ECO:0000259" key="7">
    <source>
        <dbReference type="Pfam" id="PF04069"/>
    </source>
</evidence>
<dbReference type="SUPFAM" id="SSF53850">
    <property type="entry name" value="Periplasmic binding protein-like II"/>
    <property type="match status" value="1"/>
</dbReference>
<accession>E0D4U6</accession>